<comment type="caution">
    <text evidence="2">The sequence shown here is derived from an EMBL/GenBank/DDBJ whole genome shotgun (WGS) entry which is preliminary data.</text>
</comment>
<keyword evidence="3" id="KW-1185">Reference proteome</keyword>
<organism evidence="2 3">
    <name type="scientific">Caerostris extrusa</name>
    <name type="common">Bark spider</name>
    <name type="synonym">Caerostris bankana</name>
    <dbReference type="NCBI Taxonomy" id="172846"/>
    <lineage>
        <taxon>Eukaryota</taxon>
        <taxon>Metazoa</taxon>
        <taxon>Ecdysozoa</taxon>
        <taxon>Arthropoda</taxon>
        <taxon>Chelicerata</taxon>
        <taxon>Arachnida</taxon>
        <taxon>Araneae</taxon>
        <taxon>Araneomorphae</taxon>
        <taxon>Entelegynae</taxon>
        <taxon>Araneoidea</taxon>
        <taxon>Araneidae</taxon>
        <taxon>Caerostris</taxon>
    </lineage>
</organism>
<dbReference type="Proteomes" id="UP001054945">
    <property type="component" value="Unassembled WGS sequence"/>
</dbReference>
<reference evidence="2 3" key="1">
    <citation type="submission" date="2021-06" db="EMBL/GenBank/DDBJ databases">
        <title>Caerostris extrusa draft genome.</title>
        <authorList>
            <person name="Kono N."/>
            <person name="Arakawa K."/>
        </authorList>
    </citation>
    <scope>NUCLEOTIDE SEQUENCE [LARGE SCALE GENOMIC DNA]</scope>
</reference>
<proteinExistence type="predicted"/>
<name>A0AAV4YFK8_CAEEX</name>
<evidence type="ECO:0000256" key="1">
    <source>
        <dbReference type="SAM" id="MobiDB-lite"/>
    </source>
</evidence>
<evidence type="ECO:0000313" key="2">
    <source>
        <dbReference type="EMBL" id="GIZ05186.1"/>
    </source>
</evidence>
<feature type="region of interest" description="Disordered" evidence="1">
    <location>
        <begin position="1"/>
        <end position="54"/>
    </location>
</feature>
<sequence>MNFSTSRSRAANKLSKTMPEEEEEKERSKEKNVPILDLSKTQQPPSLRRLRRRKKNRTVFSVRHYSCLLDSYNI</sequence>
<dbReference type="EMBL" id="BPLR01019232">
    <property type="protein sequence ID" value="GIZ05186.1"/>
    <property type="molecule type" value="Genomic_DNA"/>
</dbReference>
<evidence type="ECO:0000313" key="3">
    <source>
        <dbReference type="Proteomes" id="UP001054945"/>
    </source>
</evidence>
<accession>A0AAV4YFK8</accession>
<dbReference type="AlphaFoldDB" id="A0AAV4YFK8"/>
<gene>
    <name evidence="2" type="ORF">CEXT_456061</name>
</gene>
<protein>
    <submittedName>
        <fullName evidence="2">Uncharacterized protein</fullName>
    </submittedName>
</protein>